<evidence type="ECO:0000313" key="3">
    <source>
        <dbReference type="EMBL" id="MFC3180959.1"/>
    </source>
</evidence>
<feature type="domain" description="Histone deacetylase" evidence="2">
    <location>
        <begin position="40"/>
        <end position="325"/>
    </location>
</feature>
<dbReference type="Proteomes" id="UP001595547">
    <property type="component" value="Unassembled WGS sequence"/>
</dbReference>
<keyword evidence="4" id="KW-1185">Reference proteome</keyword>
<dbReference type="SUPFAM" id="SSF52768">
    <property type="entry name" value="Arginase/deacetylase"/>
    <property type="match status" value="1"/>
</dbReference>
<comment type="caution">
    <text evidence="3">The sequence shown here is derived from an EMBL/GenBank/DDBJ whole genome shotgun (WGS) entry which is preliminary data.</text>
</comment>
<comment type="similarity">
    <text evidence="1">Belongs to the histone deacetylase family.</text>
</comment>
<evidence type="ECO:0000259" key="2">
    <source>
        <dbReference type="Pfam" id="PF00850"/>
    </source>
</evidence>
<dbReference type="Pfam" id="PF00850">
    <property type="entry name" value="Hist_deacetyl"/>
    <property type="match status" value="1"/>
</dbReference>
<dbReference type="PRINTS" id="PR01270">
    <property type="entry name" value="HDASUPER"/>
</dbReference>
<dbReference type="PANTHER" id="PTHR10625:SF10">
    <property type="entry name" value="HISTONE DEACETYLASE HDAC1"/>
    <property type="match status" value="1"/>
</dbReference>
<evidence type="ECO:0000256" key="1">
    <source>
        <dbReference type="ARBA" id="ARBA00005947"/>
    </source>
</evidence>
<dbReference type="InterPro" id="IPR023696">
    <property type="entry name" value="Ureohydrolase_dom_sf"/>
</dbReference>
<protein>
    <submittedName>
        <fullName evidence="3">Class II histone deacetylase</fullName>
    </submittedName>
</protein>
<dbReference type="Gene3D" id="3.40.800.20">
    <property type="entry name" value="Histone deacetylase domain"/>
    <property type="match status" value="1"/>
</dbReference>
<evidence type="ECO:0000313" key="4">
    <source>
        <dbReference type="Proteomes" id="UP001595547"/>
    </source>
</evidence>
<accession>A0ABV7J157</accession>
<dbReference type="CDD" id="cd09996">
    <property type="entry name" value="HDAC_classII_1"/>
    <property type="match status" value="1"/>
</dbReference>
<dbReference type="RefSeq" id="WP_380072576.1">
    <property type="nucleotide sequence ID" value="NZ_JBHRTO010000001.1"/>
</dbReference>
<dbReference type="InterPro" id="IPR037138">
    <property type="entry name" value="His_deacetylse_dom_sf"/>
</dbReference>
<reference evidence="4" key="1">
    <citation type="journal article" date="2019" name="Int. J. Syst. Evol. Microbiol.">
        <title>The Global Catalogue of Microorganisms (GCM) 10K type strain sequencing project: providing services to taxonomists for standard genome sequencing and annotation.</title>
        <authorList>
            <consortium name="The Broad Institute Genomics Platform"/>
            <consortium name="The Broad Institute Genome Sequencing Center for Infectious Disease"/>
            <person name="Wu L."/>
            <person name="Ma J."/>
        </authorList>
    </citation>
    <scope>NUCLEOTIDE SEQUENCE [LARGE SCALE GENOMIC DNA]</scope>
    <source>
        <strain evidence="4">KCTC 52039</strain>
    </source>
</reference>
<gene>
    <name evidence="3" type="ORF">ACFOGH_08160</name>
</gene>
<dbReference type="PANTHER" id="PTHR10625">
    <property type="entry name" value="HISTONE DEACETYLASE HDAC1-RELATED"/>
    <property type="match status" value="1"/>
</dbReference>
<dbReference type="EMBL" id="JBHRTO010000001">
    <property type="protein sequence ID" value="MFC3180959.1"/>
    <property type="molecule type" value="Genomic_DNA"/>
</dbReference>
<sequence>MATTFYHDERCLWHTGGEQALFMPVGGYVQPPSATGFAENPETKRRFKNLLEVAGIWPQLHVRSAAPSSREDLLRVHTPGYLTQLQAMSDAGGGNIPPHFAPFGQGSFEIAQLSSGLVKQAVEDVVTGAADRAYALSRPPGHHCLPDAPMGFCLLANIPVALEAVRAKHGPLRVAVVDWDVHHGNGTQTIFYDRADTLTISLHQENCFPPGYGGAEDRGAGAGLGANLNIPLLAGCGHQTYLDAFELLVMPALRAFDPDLIVVASGYDASCVDPLARMMATSETYRLMARQLRGLADELCEGKIVVAHEGGYSDIYVPFCGLAVVEELLGIRSPVIDPLLEMSDLQQPPADMVTFQRARLAVQAAKVFG</sequence>
<name>A0ABV7J157_9RHOB</name>
<dbReference type="InterPro" id="IPR000286">
    <property type="entry name" value="HDACs"/>
</dbReference>
<organism evidence="3 4">
    <name type="scientific">Cypionkella sinensis</name>
    <dbReference type="NCBI Taxonomy" id="1756043"/>
    <lineage>
        <taxon>Bacteria</taxon>
        <taxon>Pseudomonadati</taxon>
        <taxon>Pseudomonadota</taxon>
        <taxon>Alphaproteobacteria</taxon>
        <taxon>Rhodobacterales</taxon>
        <taxon>Paracoccaceae</taxon>
        <taxon>Cypionkella</taxon>
    </lineage>
</organism>
<proteinExistence type="inferred from homology"/>
<dbReference type="InterPro" id="IPR023801">
    <property type="entry name" value="His_deacetylse_dom"/>
</dbReference>